<organism evidence="18 19">
    <name type="scientific">Pachysolen tannophilus NRRL Y-2460</name>
    <dbReference type="NCBI Taxonomy" id="669874"/>
    <lineage>
        <taxon>Eukaryota</taxon>
        <taxon>Fungi</taxon>
        <taxon>Dikarya</taxon>
        <taxon>Ascomycota</taxon>
        <taxon>Saccharomycotina</taxon>
        <taxon>Pichiomycetes</taxon>
        <taxon>Pachysolenaceae</taxon>
        <taxon>Pachysolen</taxon>
    </lineage>
</organism>
<protein>
    <recommendedName>
        <fullName evidence="15">Ubiquitin carboxyl-terminal hydrolase</fullName>
        <ecNumber evidence="15">3.4.19.12</ecNumber>
    </recommendedName>
</protein>
<dbReference type="GO" id="GO:0016579">
    <property type="term" value="P:protein deubiquitination"/>
    <property type="evidence" value="ECO:0007669"/>
    <property type="project" value="InterPro"/>
</dbReference>
<reference evidence="19" key="1">
    <citation type="submission" date="2016-05" db="EMBL/GenBank/DDBJ databases">
        <title>Comparative genomics of biotechnologically important yeasts.</title>
        <authorList>
            <consortium name="DOE Joint Genome Institute"/>
            <person name="Riley R."/>
            <person name="Haridas S."/>
            <person name="Wolfe K.H."/>
            <person name="Lopes M.R."/>
            <person name="Hittinger C.T."/>
            <person name="Goker M."/>
            <person name="Salamov A."/>
            <person name="Wisecaver J."/>
            <person name="Long T.M."/>
            <person name="Aerts A.L."/>
            <person name="Barry K."/>
            <person name="Choi C."/>
            <person name="Clum A."/>
            <person name="Coughlan A.Y."/>
            <person name="Deshpande S."/>
            <person name="Douglass A.P."/>
            <person name="Hanson S.J."/>
            <person name="Klenk H.-P."/>
            <person name="Labutti K."/>
            <person name="Lapidus A."/>
            <person name="Lindquist E."/>
            <person name="Lipzen A."/>
            <person name="Meier-Kolthoff J.P."/>
            <person name="Ohm R.A."/>
            <person name="Otillar R.P."/>
            <person name="Pangilinan J."/>
            <person name="Peng Y."/>
            <person name="Rokas A."/>
            <person name="Rosa C.A."/>
            <person name="Scheuner C."/>
            <person name="Sibirny A.A."/>
            <person name="Slot J.C."/>
            <person name="Stielow J.B."/>
            <person name="Sun H."/>
            <person name="Kurtzman C.P."/>
            <person name="Blackwell M."/>
            <person name="Grigoriev I.V."/>
            <person name="Jeffries T.W."/>
        </authorList>
    </citation>
    <scope>NUCLEOTIDE SEQUENCE [LARGE SCALE GENOMIC DNA]</scope>
    <source>
        <strain evidence="19">NRRL Y-2460</strain>
    </source>
</reference>
<dbReference type="Gene3D" id="3.30.40.10">
    <property type="entry name" value="Zinc/RING finger domain, C3HC4 (zinc finger)"/>
    <property type="match status" value="1"/>
</dbReference>
<evidence type="ECO:0000256" key="10">
    <source>
        <dbReference type="ARBA" id="ARBA00023015"/>
    </source>
</evidence>
<dbReference type="InterPro" id="IPR028889">
    <property type="entry name" value="USP"/>
</dbReference>
<evidence type="ECO:0000313" key="19">
    <source>
        <dbReference type="Proteomes" id="UP000094236"/>
    </source>
</evidence>
<dbReference type="InterPro" id="IPR038765">
    <property type="entry name" value="Papain-like_cys_pep_sf"/>
</dbReference>
<keyword evidence="4" id="KW-0479">Metal-binding</keyword>
<dbReference type="InterPro" id="IPR001394">
    <property type="entry name" value="Peptidase_C19_UCH"/>
</dbReference>
<dbReference type="SMART" id="SM00290">
    <property type="entry name" value="ZnF_UBP"/>
    <property type="match status" value="1"/>
</dbReference>
<dbReference type="EMBL" id="KV454013">
    <property type="protein sequence ID" value="ODV95940.1"/>
    <property type="molecule type" value="Genomic_DNA"/>
</dbReference>
<dbReference type="AlphaFoldDB" id="A0A1E4TW11"/>
<keyword evidence="11" id="KW-0804">Transcription</keyword>
<keyword evidence="9" id="KW-0862">Zinc</keyword>
<evidence type="ECO:0000256" key="7">
    <source>
        <dbReference type="ARBA" id="ARBA00022801"/>
    </source>
</evidence>
<dbReference type="CDD" id="cd02660">
    <property type="entry name" value="Peptidase_C19D"/>
    <property type="match status" value="1"/>
</dbReference>
<dbReference type="InterPro" id="IPR013083">
    <property type="entry name" value="Znf_RING/FYVE/PHD"/>
</dbReference>
<dbReference type="GO" id="GO:0071819">
    <property type="term" value="C:DUBm complex"/>
    <property type="evidence" value="ECO:0007669"/>
    <property type="project" value="EnsemblFungi"/>
</dbReference>
<dbReference type="GO" id="GO:0006508">
    <property type="term" value="P:proteolysis"/>
    <property type="evidence" value="ECO:0007669"/>
    <property type="project" value="UniProtKB-KW"/>
</dbReference>
<dbReference type="GO" id="GO:0006357">
    <property type="term" value="P:regulation of transcription by RNA polymerase II"/>
    <property type="evidence" value="ECO:0007669"/>
    <property type="project" value="EnsemblFungi"/>
</dbReference>
<dbReference type="PROSITE" id="PS00972">
    <property type="entry name" value="USP_1"/>
    <property type="match status" value="1"/>
</dbReference>
<evidence type="ECO:0000259" key="17">
    <source>
        <dbReference type="PROSITE" id="PS50271"/>
    </source>
</evidence>
<evidence type="ECO:0000256" key="2">
    <source>
        <dbReference type="ARBA" id="ARBA00004123"/>
    </source>
</evidence>
<dbReference type="InterPro" id="IPR001607">
    <property type="entry name" value="Znf_UBP"/>
</dbReference>
<evidence type="ECO:0000256" key="3">
    <source>
        <dbReference type="ARBA" id="ARBA00022670"/>
    </source>
</evidence>
<dbReference type="Pfam" id="PF00443">
    <property type="entry name" value="UCH"/>
    <property type="match status" value="1"/>
</dbReference>
<dbReference type="GO" id="GO:0000124">
    <property type="term" value="C:SAGA complex"/>
    <property type="evidence" value="ECO:0007669"/>
    <property type="project" value="EnsemblFungi"/>
</dbReference>
<evidence type="ECO:0000256" key="11">
    <source>
        <dbReference type="ARBA" id="ARBA00023163"/>
    </source>
</evidence>
<dbReference type="STRING" id="669874.A0A1E4TW11"/>
<keyword evidence="5 14" id="KW-0863">Zinc-finger</keyword>
<keyword evidence="12" id="KW-0539">Nucleus</keyword>
<dbReference type="PROSITE" id="PS00973">
    <property type="entry name" value="USP_2"/>
    <property type="match status" value="1"/>
</dbReference>
<feature type="domain" description="USP" evidence="16">
    <location>
        <begin position="197"/>
        <end position="524"/>
    </location>
</feature>
<dbReference type="GO" id="GO:0060090">
    <property type="term" value="F:molecular adaptor activity"/>
    <property type="evidence" value="ECO:0007669"/>
    <property type="project" value="EnsemblFungi"/>
</dbReference>
<evidence type="ECO:0000256" key="5">
    <source>
        <dbReference type="ARBA" id="ARBA00022771"/>
    </source>
</evidence>
<dbReference type="EC" id="3.4.19.12" evidence="15"/>
<dbReference type="InterPro" id="IPR018200">
    <property type="entry name" value="USP_CS"/>
</dbReference>
<dbReference type="PANTHER" id="PTHR21646:SF33">
    <property type="entry name" value="UBIQUITIN CARBOXYL-TERMINAL HYDROLASE 22"/>
    <property type="match status" value="1"/>
</dbReference>
<evidence type="ECO:0000256" key="13">
    <source>
        <dbReference type="ARBA" id="ARBA00038490"/>
    </source>
</evidence>
<dbReference type="GO" id="GO:0008380">
    <property type="term" value="P:RNA splicing"/>
    <property type="evidence" value="ECO:0007669"/>
    <property type="project" value="EnsemblFungi"/>
</dbReference>
<dbReference type="PROSITE" id="PS50271">
    <property type="entry name" value="ZF_UBP"/>
    <property type="match status" value="1"/>
</dbReference>
<feature type="domain" description="UBP-type" evidence="17">
    <location>
        <begin position="61"/>
        <end position="162"/>
    </location>
</feature>
<evidence type="ECO:0000256" key="15">
    <source>
        <dbReference type="RuleBase" id="RU366025"/>
    </source>
</evidence>
<dbReference type="SUPFAM" id="SSF57850">
    <property type="entry name" value="RING/U-box"/>
    <property type="match status" value="1"/>
</dbReference>
<evidence type="ECO:0000256" key="4">
    <source>
        <dbReference type="ARBA" id="ARBA00022723"/>
    </source>
</evidence>
<gene>
    <name evidence="18" type="ORF">PACTADRAFT_41013</name>
</gene>
<evidence type="ECO:0000256" key="14">
    <source>
        <dbReference type="PROSITE-ProRule" id="PRU00502"/>
    </source>
</evidence>
<dbReference type="Proteomes" id="UP000094236">
    <property type="component" value="Unassembled WGS sequence"/>
</dbReference>
<sequence length="528" mass="59739">MSSKKIFPGDSTNGSSGPPDYVTFKPCAHIQQVLASQARDTVLRNYSLGLKVSLLSSNKEVSYKNLENGTIVDHKKILKLRSKLLKCKSCSNNCGLLFMCLQCSNIGCFKRNHAFNHAKSAGHVFGIESNNGHLYCFRCGDYVSDPKLEEVRIAHINNSNNNVQGLQVYPIETDKKKKALILSDSRAPSLRASRGLRGFVNMGSTCFMSVILQTLIHNPFIRDYYLSGKHLGCDKEPLSCIPCCIDDIFAAFYTMDENKGFGPTALLTAAWKVKRSLAGYTEQDAHEFWQFLLDEMHKADILLLENKTEQNNQKKIENDCPCITHRTFSGELQSSITCSKCRKVTTTIDPMLDLSLEILQQNRKVAGKSLPPIRQMNLLDCLKRFTTPEKLDVLYNCSTCGHKTMVYKQLKIKKLPPVLGIQLKRFEHLSTSAKIETHVTFPLMLNMYDYILHDHDHLDKIETDLTYELFALVCHIGSVNTGHYVCLVKNRDGNWFKFDDSKVTLVSIDEVTSTKAYLLYYIIHDLSS</sequence>
<keyword evidence="7 15" id="KW-0378">Hydrolase</keyword>
<dbReference type="GO" id="GO:0046695">
    <property type="term" value="C:SLIK (SAGA-like) complex"/>
    <property type="evidence" value="ECO:0007669"/>
    <property type="project" value="EnsemblFungi"/>
</dbReference>
<dbReference type="PROSITE" id="PS50235">
    <property type="entry name" value="USP_3"/>
    <property type="match status" value="1"/>
</dbReference>
<dbReference type="SUPFAM" id="SSF54001">
    <property type="entry name" value="Cysteine proteinases"/>
    <property type="match status" value="1"/>
</dbReference>
<evidence type="ECO:0000259" key="16">
    <source>
        <dbReference type="PROSITE" id="PS50235"/>
    </source>
</evidence>
<evidence type="ECO:0000256" key="12">
    <source>
        <dbReference type="ARBA" id="ARBA00023242"/>
    </source>
</evidence>
<keyword evidence="8 15" id="KW-0788">Thiol protease</keyword>
<dbReference type="GO" id="GO:0004843">
    <property type="term" value="F:cysteine-type deubiquitinase activity"/>
    <property type="evidence" value="ECO:0007669"/>
    <property type="project" value="UniProtKB-UniRule"/>
</dbReference>
<keyword evidence="3 15" id="KW-0645">Protease</keyword>
<keyword evidence="10" id="KW-0805">Transcription regulation</keyword>
<proteinExistence type="inferred from homology"/>
<comment type="subcellular location">
    <subcellularLocation>
        <location evidence="2">Nucleus</location>
    </subcellularLocation>
</comment>
<evidence type="ECO:0000256" key="8">
    <source>
        <dbReference type="ARBA" id="ARBA00022807"/>
    </source>
</evidence>
<dbReference type="InterPro" id="IPR050185">
    <property type="entry name" value="Ub_carboxyl-term_hydrolase"/>
</dbReference>
<keyword evidence="6 15" id="KW-0833">Ubl conjugation pathway</keyword>
<evidence type="ECO:0000256" key="9">
    <source>
        <dbReference type="ARBA" id="ARBA00022833"/>
    </source>
</evidence>
<evidence type="ECO:0000256" key="6">
    <source>
        <dbReference type="ARBA" id="ARBA00022786"/>
    </source>
</evidence>
<name>A0A1E4TW11_PACTA</name>
<dbReference type="GO" id="GO:0008270">
    <property type="term" value="F:zinc ion binding"/>
    <property type="evidence" value="ECO:0007669"/>
    <property type="project" value="UniProtKB-KW"/>
</dbReference>
<comment type="catalytic activity">
    <reaction evidence="1 15">
        <text>Thiol-dependent hydrolysis of ester, thioester, amide, peptide and isopeptide bonds formed by the C-terminal Gly of ubiquitin (a 76-residue protein attached to proteins as an intracellular targeting signal).</text>
        <dbReference type="EC" id="3.4.19.12"/>
    </reaction>
</comment>
<dbReference type="OrthoDB" id="289038at2759"/>
<comment type="similarity">
    <text evidence="13">Belongs to the peptidase C19 family. UBP8 subfamily.</text>
</comment>
<accession>A0A1E4TW11</accession>
<dbReference type="PANTHER" id="PTHR21646">
    <property type="entry name" value="UBIQUITIN CARBOXYL-TERMINAL HYDROLASE"/>
    <property type="match status" value="1"/>
</dbReference>
<evidence type="ECO:0000313" key="18">
    <source>
        <dbReference type="EMBL" id="ODV95940.1"/>
    </source>
</evidence>
<keyword evidence="19" id="KW-1185">Reference proteome</keyword>
<dbReference type="Pfam" id="PF02148">
    <property type="entry name" value="zf-UBP"/>
    <property type="match status" value="1"/>
</dbReference>
<evidence type="ECO:0000256" key="1">
    <source>
        <dbReference type="ARBA" id="ARBA00000707"/>
    </source>
</evidence>
<dbReference type="Gene3D" id="3.90.70.10">
    <property type="entry name" value="Cysteine proteinases"/>
    <property type="match status" value="1"/>
</dbReference>